<feature type="region of interest" description="Disordered" evidence="1">
    <location>
        <begin position="1"/>
        <end position="65"/>
    </location>
</feature>
<organism evidence="2 3">
    <name type="scientific">Roseateles albus</name>
    <dbReference type="NCBI Taxonomy" id="2987525"/>
    <lineage>
        <taxon>Bacteria</taxon>
        <taxon>Pseudomonadati</taxon>
        <taxon>Pseudomonadota</taxon>
        <taxon>Betaproteobacteria</taxon>
        <taxon>Burkholderiales</taxon>
        <taxon>Sphaerotilaceae</taxon>
        <taxon>Roseateles</taxon>
    </lineage>
</organism>
<evidence type="ECO:0000313" key="2">
    <source>
        <dbReference type="EMBL" id="MDC8772284.1"/>
    </source>
</evidence>
<accession>A0ABT5KED2</accession>
<dbReference type="Pfam" id="PF03695">
    <property type="entry name" value="UPF0149"/>
    <property type="match status" value="1"/>
</dbReference>
<reference evidence="2 3" key="1">
    <citation type="submission" date="2022-10" db="EMBL/GenBank/DDBJ databases">
        <title>Paucibacter sp. hw1 Genome sequencing.</title>
        <authorList>
            <person name="Park S."/>
        </authorList>
    </citation>
    <scope>NUCLEOTIDE SEQUENCE [LARGE SCALE GENOMIC DNA]</scope>
    <source>
        <strain evidence="3">hw1</strain>
    </source>
</reference>
<dbReference type="InterPro" id="IPR011978">
    <property type="entry name" value="YgfB-like"/>
</dbReference>
<dbReference type="EMBL" id="JAQQXT010000006">
    <property type="protein sequence ID" value="MDC8772284.1"/>
    <property type="molecule type" value="Genomic_DNA"/>
</dbReference>
<sequence length="302" mass="32925">MSKPTPPRPPASRPAHSRSGSSSAAPRNGATRPSYAPARPGNRPSAASANKPAAQPSAPAAVRPLSEAELDRLQALLDLVPAPLEPLDVGMLDGYLVGVLLQPKAVPAFQWSRHVLDSDEGRSPPAGFDSHALMSLVKRRYQELNQAITQRQWFDPWVFELEDDEAEEEESAAQFEAEHEDGHDDDELDGDVDGNPSDALFPWVAGFSLACEHFPELMREDAADLLEPLAAIFRHIDPEDLEDADDLLEEIESLEPAKDLEEAVESLVSACLMLADVSRPQAKPMASQKPPARRGPPPRGRY</sequence>
<feature type="compositionally biased region" description="Acidic residues" evidence="1">
    <location>
        <begin position="183"/>
        <end position="192"/>
    </location>
</feature>
<dbReference type="Proteomes" id="UP001221189">
    <property type="component" value="Unassembled WGS sequence"/>
</dbReference>
<dbReference type="NCBIfam" id="TIGR02292">
    <property type="entry name" value="ygfB_yecA"/>
    <property type="match status" value="1"/>
</dbReference>
<feature type="compositionally biased region" description="Low complexity" evidence="1">
    <location>
        <begin position="13"/>
        <end position="27"/>
    </location>
</feature>
<dbReference type="RefSeq" id="WP_273600480.1">
    <property type="nucleotide sequence ID" value="NZ_JAQQXT010000006.1"/>
</dbReference>
<protein>
    <submittedName>
        <fullName evidence="2">YecA family protein</fullName>
    </submittedName>
</protein>
<dbReference type="SUPFAM" id="SSF101327">
    <property type="entry name" value="YgfB-like"/>
    <property type="match status" value="1"/>
</dbReference>
<keyword evidence="3" id="KW-1185">Reference proteome</keyword>
<dbReference type="InterPro" id="IPR036255">
    <property type="entry name" value="YgfB-like_sf"/>
</dbReference>
<feature type="compositionally biased region" description="Pro residues" evidence="1">
    <location>
        <begin position="293"/>
        <end position="302"/>
    </location>
</feature>
<gene>
    <name evidence="2" type="ORF">PRZ03_11940</name>
</gene>
<comment type="caution">
    <text evidence="2">The sequence shown here is derived from an EMBL/GenBank/DDBJ whole genome shotgun (WGS) entry which is preliminary data.</text>
</comment>
<proteinExistence type="predicted"/>
<feature type="region of interest" description="Disordered" evidence="1">
    <location>
        <begin position="279"/>
        <end position="302"/>
    </location>
</feature>
<evidence type="ECO:0000313" key="3">
    <source>
        <dbReference type="Proteomes" id="UP001221189"/>
    </source>
</evidence>
<name>A0ABT5KED2_9BURK</name>
<feature type="region of interest" description="Disordered" evidence="1">
    <location>
        <begin position="165"/>
        <end position="195"/>
    </location>
</feature>
<evidence type="ECO:0000256" key="1">
    <source>
        <dbReference type="SAM" id="MobiDB-lite"/>
    </source>
</evidence>
<feature type="compositionally biased region" description="Pro residues" evidence="1">
    <location>
        <begin position="1"/>
        <end position="12"/>
    </location>
</feature>